<evidence type="ECO:0000259" key="1">
    <source>
        <dbReference type="Pfam" id="PF11898"/>
    </source>
</evidence>
<dbReference type="Pfam" id="PF11898">
    <property type="entry name" value="DUF3418"/>
    <property type="match status" value="1"/>
</dbReference>
<sequence length="248" mass="26721">HGAGVTALALARTALPTARVTSRWSAQESLILAASPYRSTEALVEDMQVAGARIVAGRWAASASGSPLAEVRTREVFASLVGVMRDELEDEVYRVARQAAAALRAAREVDRVVSEHTSLTLLGTLQEVREHAAALIPDGFITVTPPEYLAHLERYLRALVMRVEKAASAPSAASQDAALAFQVSQAQEVVDKARAKAASLPADPQREALLEEARWMVEELRVSLFAQTLGTSRKVSLQRITKLCAQIA</sequence>
<dbReference type="RefSeq" id="WP_021609172.1">
    <property type="nucleotide sequence ID" value="NZ_KE951954.1"/>
</dbReference>
<protein>
    <recommendedName>
        <fullName evidence="1">RNA helicase HrpA C-terminal domain-containing protein</fullName>
    </recommendedName>
</protein>
<name>U1QJV4_9ACTO</name>
<proteinExistence type="predicted"/>
<comment type="caution">
    <text evidence="2">The sequence shown here is derived from an EMBL/GenBank/DDBJ whole genome shotgun (WGS) entry which is preliminary data.</text>
</comment>
<gene>
    <name evidence="2" type="ORF">HMPREF1979_02538</name>
</gene>
<dbReference type="AlphaFoldDB" id="U1QJV4"/>
<organism evidence="2 3">
    <name type="scientific">Actinomyces johnsonii F0542</name>
    <dbReference type="NCBI Taxonomy" id="1321818"/>
    <lineage>
        <taxon>Bacteria</taxon>
        <taxon>Bacillati</taxon>
        <taxon>Actinomycetota</taxon>
        <taxon>Actinomycetes</taxon>
        <taxon>Actinomycetales</taxon>
        <taxon>Actinomycetaceae</taxon>
        <taxon>Actinomyces</taxon>
    </lineage>
</organism>
<evidence type="ECO:0000313" key="3">
    <source>
        <dbReference type="Proteomes" id="UP000016536"/>
    </source>
</evidence>
<feature type="non-terminal residue" evidence="2">
    <location>
        <position position="1"/>
    </location>
</feature>
<dbReference type="HOGENOM" id="CLU_1117695_0_0_11"/>
<dbReference type="PATRIC" id="fig|1321818.3.peg.2124"/>
<reference evidence="2 3" key="1">
    <citation type="submission" date="2013-08" db="EMBL/GenBank/DDBJ databases">
        <authorList>
            <person name="Weinstock G."/>
            <person name="Sodergren E."/>
            <person name="Wylie T."/>
            <person name="Fulton L."/>
            <person name="Fulton R."/>
            <person name="Fronick C."/>
            <person name="O'Laughlin M."/>
            <person name="Godfrey J."/>
            <person name="Miner T."/>
            <person name="Herter B."/>
            <person name="Appelbaum E."/>
            <person name="Cordes M."/>
            <person name="Lek S."/>
            <person name="Wollam A."/>
            <person name="Pepin K.H."/>
            <person name="Palsikar V.B."/>
            <person name="Mitreva M."/>
            <person name="Wilson R.K."/>
        </authorList>
    </citation>
    <scope>NUCLEOTIDE SEQUENCE [LARGE SCALE GENOMIC DNA]</scope>
    <source>
        <strain evidence="2 3">F0542</strain>
    </source>
</reference>
<evidence type="ECO:0000313" key="2">
    <source>
        <dbReference type="EMBL" id="ERH22436.1"/>
    </source>
</evidence>
<dbReference type="InterPro" id="IPR024590">
    <property type="entry name" value="HrpA_C"/>
</dbReference>
<keyword evidence="3" id="KW-1185">Reference proteome</keyword>
<accession>U1QJV4</accession>
<dbReference type="EMBL" id="AWSE01000168">
    <property type="protein sequence ID" value="ERH22436.1"/>
    <property type="molecule type" value="Genomic_DNA"/>
</dbReference>
<feature type="domain" description="RNA helicase HrpA C-terminal" evidence="1">
    <location>
        <begin position="1"/>
        <end position="245"/>
    </location>
</feature>
<dbReference type="Proteomes" id="UP000016536">
    <property type="component" value="Unassembled WGS sequence"/>
</dbReference>